<dbReference type="EMBL" id="JBHTGL010000008">
    <property type="protein sequence ID" value="MFD0624451.1"/>
    <property type="molecule type" value="Genomic_DNA"/>
</dbReference>
<evidence type="ECO:0000313" key="2">
    <source>
        <dbReference type="Proteomes" id="UP001596915"/>
    </source>
</evidence>
<name>A0ABW2WVV9_9ACTN</name>
<sequence length="226" mass="23871">MFVRTTPHIHALGLHHPRVWRLTAGRPLLSAEGLTATEALSHHDPDRPFPDGYRKLLAELGHPSVVPAGERLRELVTARGWRSHGAVVDAVTVATLRHGGGVGLHKAPPAGDGQDLLLTRATGDERIVPAFSSKSRPIPAGDLVYGLTRDGRAVDPLAWLGKRDCDAAAHQLAADTHEALLVVLGCPGENAGHSEEIGATVAEVLASAQFDLIMTPVPHGAFDADS</sequence>
<organism evidence="1 2">
    <name type="scientific">Streptomyces sanglieri</name>
    <dbReference type="NCBI Taxonomy" id="193460"/>
    <lineage>
        <taxon>Bacteria</taxon>
        <taxon>Bacillati</taxon>
        <taxon>Actinomycetota</taxon>
        <taxon>Actinomycetes</taxon>
        <taxon>Kitasatosporales</taxon>
        <taxon>Streptomycetaceae</taxon>
        <taxon>Streptomyces</taxon>
    </lineage>
</organism>
<protein>
    <recommendedName>
        <fullName evidence="3">B3/B4 tRNA-binding domain-containing protein</fullName>
    </recommendedName>
</protein>
<comment type="caution">
    <text evidence="1">The sequence shown here is derived from an EMBL/GenBank/DDBJ whole genome shotgun (WGS) entry which is preliminary data.</text>
</comment>
<evidence type="ECO:0008006" key="3">
    <source>
        <dbReference type="Google" id="ProtNLM"/>
    </source>
</evidence>
<accession>A0ABW2WVV9</accession>
<reference evidence="2" key="1">
    <citation type="journal article" date="2019" name="Int. J. Syst. Evol. Microbiol.">
        <title>The Global Catalogue of Microorganisms (GCM) 10K type strain sequencing project: providing services to taxonomists for standard genome sequencing and annotation.</title>
        <authorList>
            <consortium name="The Broad Institute Genomics Platform"/>
            <consortium name="The Broad Institute Genome Sequencing Center for Infectious Disease"/>
            <person name="Wu L."/>
            <person name="Ma J."/>
        </authorList>
    </citation>
    <scope>NUCLEOTIDE SEQUENCE [LARGE SCALE GENOMIC DNA]</scope>
    <source>
        <strain evidence="2">JCM 12607</strain>
    </source>
</reference>
<gene>
    <name evidence="1" type="ORF">ACFQ2K_18400</name>
</gene>
<keyword evidence="2" id="KW-1185">Reference proteome</keyword>
<evidence type="ECO:0000313" key="1">
    <source>
        <dbReference type="EMBL" id="MFD0624451.1"/>
    </source>
</evidence>
<dbReference type="Proteomes" id="UP001596915">
    <property type="component" value="Unassembled WGS sequence"/>
</dbReference>
<proteinExistence type="predicted"/>